<dbReference type="Proteomes" id="UP000233375">
    <property type="component" value="Unassembled WGS sequence"/>
</dbReference>
<dbReference type="SUPFAM" id="SSF53448">
    <property type="entry name" value="Nucleotide-diphospho-sugar transferases"/>
    <property type="match status" value="1"/>
</dbReference>
<comment type="similarity">
    <text evidence="1">Belongs to the glycosyltransferase 2 family.</text>
</comment>
<keyword evidence="4" id="KW-1185">Reference proteome</keyword>
<dbReference type="CDD" id="cd00761">
    <property type="entry name" value="Glyco_tranf_GTA_type"/>
    <property type="match status" value="1"/>
</dbReference>
<protein>
    <submittedName>
        <fullName evidence="3">Glycosyltransferase family 2 protein</fullName>
    </submittedName>
</protein>
<evidence type="ECO:0000256" key="1">
    <source>
        <dbReference type="ARBA" id="ARBA00006739"/>
    </source>
</evidence>
<dbReference type="InterPro" id="IPR001173">
    <property type="entry name" value="Glyco_trans_2-like"/>
</dbReference>
<evidence type="ECO:0000259" key="2">
    <source>
        <dbReference type="Pfam" id="PF00535"/>
    </source>
</evidence>
<dbReference type="PANTHER" id="PTHR22916">
    <property type="entry name" value="GLYCOSYLTRANSFERASE"/>
    <property type="match status" value="1"/>
</dbReference>
<name>A0A2N0Z7X1_9BACI</name>
<accession>A0A2N0Z7X1</accession>
<gene>
    <name evidence="3" type="ORF">CWS01_01835</name>
</gene>
<dbReference type="GO" id="GO:0016758">
    <property type="term" value="F:hexosyltransferase activity"/>
    <property type="evidence" value="ECO:0007669"/>
    <property type="project" value="UniProtKB-ARBA"/>
</dbReference>
<dbReference type="InterPro" id="IPR029044">
    <property type="entry name" value="Nucleotide-diphossugar_trans"/>
</dbReference>
<dbReference type="EMBL" id="PISE01000003">
    <property type="protein sequence ID" value="PKG25609.1"/>
    <property type="molecule type" value="Genomic_DNA"/>
</dbReference>
<feature type="domain" description="Glycosyltransferase 2-like" evidence="2">
    <location>
        <begin position="48"/>
        <end position="207"/>
    </location>
</feature>
<reference evidence="3 4" key="1">
    <citation type="journal article" date="2003" name="Int. J. Syst. Evol. Microbiol.">
        <title>Bacillus nealsonii sp. nov., isolated from a spacecraft-assembly facility, whose spores are gamma-radiation resistant.</title>
        <authorList>
            <person name="Venkateswaran K."/>
            <person name="Kempf M."/>
            <person name="Chen F."/>
            <person name="Satomi M."/>
            <person name="Nicholson W."/>
            <person name="Kern R."/>
        </authorList>
    </citation>
    <scope>NUCLEOTIDE SEQUENCE [LARGE SCALE GENOMIC DNA]</scope>
    <source>
        <strain evidence="3 4">FO-92</strain>
    </source>
</reference>
<keyword evidence="3" id="KW-0808">Transferase</keyword>
<dbReference type="PANTHER" id="PTHR22916:SF3">
    <property type="entry name" value="UDP-GLCNAC:BETAGAL BETA-1,3-N-ACETYLGLUCOSAMINYLTRANSFERASE-LIKE PROTEIN 1"/>
    <property type="match status" value="1"/>
</dbReference>
<organism evidence="3 4">
    <name type="scientific">Niallia nealsonii</name>
    <dbReference type="NCBI Taxonomy" id="115979"/>
    <lineage>
        <taxon>Bacteria</taxon>
        <taxon>Bacillati</taxon>
        <taxon>Bacillota</taxon>
        <taxon>Bacilli</taxon>
        <taxon>Bacillales</taxon>
        <taxon>Bacillaceae</taxon>
        <taxon>Niallia</taxon>
    </lineage>
</organism>
<evidence type="ECO:0000313" key="3">
    <source>
        <dbReference type="EMBL" id="PKG25609.1"/>
    </source>
</evidence>
<dbReference type="Pfam" id="PF00535">
    <property type="entry name" value="Glycos_transf_2"/>
    <property type="match status" value="1"/>
</dbReference>
<dbReference type="Gene3D" id="3.90.550.10">
    <property type="entry name" value="Spore Coat Polysaccharide Biosynthesis Protein SpsA, Chain A"/>
    <property type="match status" value="1"/>
</dbReference>
<evidence type="ECO:0000313" key="4">
    <source>
        <dbReference type="Proteomes" id="UP000233375"/>
    </source>
</evidence>
<comment type="caution">
    <text evidence="3">The sequence shown here is derived from an EMBL/GenBank/DDBJ whole genome shotgun (WGS) entry which is preliminary data.</text>
</comment>
<dbReference type="AlphaFoldDB" id="A0A2N0Z7X1"/>
<proteinExistence type="inferred from homology"/>
<sequence length="533" mass="63129">MENNYMEKERVTMNIIPFNLRNNLKPKAKKMAYEIIQHNRTSQKPLVSIITPIFNNEKNIHHTVESVLNQSIGHDHLEYILIDDGSTDNTRNILIKYAEEYPSITLAFLKSNTGTPAFPRNLGMELATSPYLTFLDADDWLEKTGLEKLYSVLEETGDDYVVGRTIKMGMKQPKVMAEHESCIDRRSVSPSSIPHIFHHLGPRARMIKSSIVKKHNLTFPEMKYAEDKQFFIDYLLHAKKISTTTSTVYYLNRSDDNDHSLTKQTNVLKKMHCNMKVMHYFHQKKMEPELKQMVMNRLYEFDCFNQFMHRYYTLRSDDSSYRIKTKDFFKRIAYIRTFRSILNKTAKLNEDVANYVNEPINHICYELFQKKQYKKIEELFKWHKEEKIKQYVIKKNKACMISPLMEPYHLIPIPMYAEVIKIYILDNKFHLHLKIAGDFLDTSAELLFRDRKAIDNEFSVKLSAVSFENAVVKLPISWFQPFSSTVYSIFFRYKEYHKIHILIPHSKAKVQFTDKKKYLFYTTNHHQLALKVE</sequence>